<evidence type="ECO:0000313" key="12">
    <source>
        <dbReference type="Proteomes" id="UP000076400"/>
    </source>
</evidence>
<dbReference type="InterPro" id="IPR043429">
    <property type="entry name" value="ArtM/GltK/GlnP/TcyL/YhdX-like"/>
</dbReference>
<comment type="subcellular location">
    <subcellularLocation>
        <location evidence="1">Cell inner membrane</location>
        <topology evidence="1">Multi-pass membrane protein</topology>
    </subcellularLocation>
    <subcellularLocation>
        <location evidence="9">Cell membrane</location>
        <topology evidence="9">Multi-pass membrane protein</topology>
    </subcellularLocation>
</comment>
<keyword evidence="8 9" id="KW-0472">Membrane</keyword>
<keyword evidence="6" id="KW-0029">Amino-acid transport</keyword>
<dbReference type="RefSeq" id="WP_067554523.1">
    <property type="nucleotide sequence ID" value="NZ_LPXN01000095.1"/>
</dbReference>
<dbReference type="PANTHER" id="PTHR30614">
    <property type="entry name" value="MEMBRANE COMPONENT OF AMINO ACID ABC TRANSPORTER"/>
    <property type="match status" value="1"/>
</dbReference>
<feature type="transmembrane region" description="Helical" evidence="9">
    <location>
        <begin position="15"/>
        <end position="40"/>
    </location>
</feature>
<evidence type="ECO:0000256" key="4">
    <source>
        <dbReference type="ARBA" id="ARBA00022475"/>
    </source>
</evidence>
<dbReference type="GO" id="GO:0006865">
    <property type="term" value="P:amino acid transport"/>
    <property type="evidence" value="ECO:0007669"/>
    <property type="project" value="UniProtKB-KW"/>
</dbReference>
<evidence type="ECO:0000313" key="11">
    <source>
        <dbReference type="EMBL" id="KZD09736.1"/>
    </source>
</evidence>
<sequence length="248" mass="27504">MNTDFSILWGDPGTLILSGLVVTVKLALCAFALAIIIGVVMGTLRWIGWRAVEPFCWVYIEFCRNTPPVVQLLFWYFSASFVLPMPVFMFLRDFGYEFGAAVIALAFYHGAFYAEVVRAGLNAVPKGQFEAARALGLGFLQSLRRVAFPQAIRVLVPPLVNETTALIKNTSLAMAIGVAEMTFQYRAIDNFMFRGIEALTVITVLYVILCLIAAWLGRLMNGYLSKHLHARNATAIADRQIVGGEIIR</sequence>
<keyword evidence="3 9" id="KW-0813">Transport</keyword>
<dbReference type="Proteomes" id="UP000076400">
    <property type="component" value="Unassembled WGS sequence"/>
</dbReference>
<feature type="transmembrane region" description="Helical" evidence="9">
    <location>
        <begin position="98"/>
        <end position="116"/>
    </location>
</feature>
<dbReference type="EMBL" id="LPXN01000095">
    <property type="protein sequence ID" value="KZD09736.1"/>
    <property type="molecule type" value="Genomic_DNA"/>
</dbReference>
<dbReference type="InterPro" id="IPR035906">
    <property type="entry name" value="MetI-like_sf"/>
</dbReference>
<dbReference type="PANTHER" id="PTHR30614:SF0">
    <property type="entry name" value="L-CYSTINE TRANSPORT SYSTEM PERMEASE PROTEIN TCYL"/>
    <property type="match status" value="1"/>
</dbReference>
<evidence type="ECO:0000256" key="8">
    <source>
        <dbReference type="ARBA" id="ARBA00023136"/>
    </source>
</evidence>
<evidence type="ECO:0000259" key="10">
    <source>
        <dbReference type="PROSITE" id="PS50928"/>
    </source>
</evidence>
<evidence type="ECO:0000256" key="9">
    <source>
        <dbReference type="RuleBase" id="RU363032"/>
    </source>
</evidence>
<dbReference type="SUPFAM" id="SSF161098">
    <property type="entry name" value="MetI-like"/>
    <property type="match status" value="1"/>
</dbReference>
<dbReference type="GO" id="GO:0043190">
    <property type="term" value="C:ATP-binding cassette (ABC) transporter complex"/>
    <property type="evidence" value="ECO:0007669"/>
    <property type="project" value="InterPro"/>
</dbReference>
<dbReference type="OrthoDB" id="7341446at2"/>
<evidence type="ECO:0000256" key="2">
    <source>
        <dbReference type="ARBA" id="ARBA00010072"/>
    </source>
</evidence>
<evidence type="ECO:0000256" key="3">
    <source>
        <dbReference type="ARBA" id="ARBA00022448"/>
    </source>
</evidence>
<comment type="caution">
    <text evidence="11">The sequence shown here is derived from an EMBL/GenBank/DDBJ whole genome shotgun (WGS) entry which is preliminary data.</text>
</comment>
<keyword evidence="5 9" id="KW-0812">Transmembrane</keyword>
<comment type="similarity">
    <text evidence="2">Belongs to the binding-protein-dependent transport system permease family. HisMQ subfamily.</text>
</comment>
<evidence type="ECO:0000256" key="7">
    <source>
        <dbReference type="ARBA" id="ARBA00022989"/>
    </source>
</evidence>
<dbReference type="STRING" id="580166.AUP43_06715"/>
<keyword evidence="7 9" id="KW-1133">Transmembrane helix</keyword>
<gene>
    <name evidence="11" type="ORF">AUP43_06715</name>
</gene>
<accession>A0A154W8B6</accession>
<dbReference type="AlphaFoldDB" id="A0A154W8B6"/>
<dbReference type="Gene3D" id="1.10.3720.10">
    <property type="entry name" value="MetI-like"/>
    <property type="match status" value="1"/>
</dbReference>
<keyword evidence="12" id="KW-1185">Reference proteome</keyword>
<evidence type="ECO:0000256" key="5">
    <source>
        <dbReference type="ARBA" id="ARBA00022692"/>
    </source>
</evidence>
<proteinExistence type="inferred from homology"/>
<feature type="domain" description="ABC transmembrane type-1" evidence="10">
    <location>
        <begin position="20"/>
        <end position="217"/>
    </location>
</feature>
<keyword evidence="4" id="KW-1003">Cell membrane</keyword>
<name>A0A154W8B6_9PROT</name>
<organism evidence="11 12">
    <name type="scientific">Oceanibaculum pacificum</name>
    <dbReference type="NCBI Taxonomy" id="580166"/>
    <lineage>
        <taxon>Bacteria</taxon>
        <taxon>Pseudomonadati</taxon>
        <taxon>Pseudomonadota</taxon>
        <taxon>Alphaproteobacteria</taxon>
        <taxon>Rhodospirillales</taxon>
        <taxon>Oceanibaculaceae</taxon>
        <taxon>Oceanibaculum</taxon>
    </lineage>
</organism>
<feature type="transmembrane region" description="Helical" evidence="9">
    <location>
        <begin position="72"/>
        <end position="92"/>
    </location>
</feature>
<evidence type="ECO:0000256" key="6">
    <source>
        <dbReference type="ARBA" id="ARBA00022970"/>
    </source>
</evidence>
<feature type="transmembrane region" description="Helical" evidence="9">
    <location>
        <begin position="191"/>
        <end position="216"/>
    </location>
</feature>
<reference evidence="11 12" key="1">
    <citation type="submission" date="2015-12" db="EMBL/GenBank/DDBJ databases">
        <title>Genome sequence of Oceanibaculum pacificum MCCC 1A02656.</title>
        <authorList>
            <person name="Lu L."/>
            <person name="Lai Q."/>
            <person name="Shao Z."/>
            <person name="Qian P."/>
        </authorList>
    </citation>
    <scope>NUCLEOTIDE SEQUENCE [LARGE SCALE GENOMIC DNA]</scope>
    <source>
        <strain evidence="11 12">MCCC 1A02656</strain>
    </source>
</reference>
<dbReference type="InterPro" id="IPR000515">
    <property type="entry name" value="MetI-like"/>
</dbReference>
<dbReference type="InterPro" id="IPR010065">
    <property type="entry name" value="AA_ABC_transptr_permease_3TM"/>
</dbReference>
<evidence type="ECO:0000256" key="1">
    <source>
        <dbReference type="ARBA" id="ARBA00004429"/>
    </source>
</evidence>
<dbReference type="PROSITE" id="PS50928">
    <property type="entry name" value="ABC_TM1"/>
    <property type="match status" value="1"/>
</dbReference>
<protein>
    <recommendedName>
        <fullName evidence="10">ABC transmembrane type-1 domain-containing protein</fullName>
    </recommendedName>
</protein>
<dbReference type="CDD" id="cd06261">
    <property type="entry name" value="TM_PBP2"/>
    <property type="match status" value="1"/>
</dbReference>
<dbReference type="NCBIfam" id="TIGR01726">
    <property type="entry name" value="HEQRo_perm_3TM"/>
    <property type="match status" value="1"/>
</dbReference>
<dbReference type="GO" id="GO:0022857">
    <property type="term" value="F:transmembrane transporter activity"/>
    <property type="evidence" value="ECO:0007669"/>
    <property type="project" value="InterPro"/>
</dbReference>
<dbReference type="Pfam" id="PF00528">
    <property type="entry name" value="BPD_transp_1"/>
    <property type="match status" value="1"/>
</dbReference>